<feature type="transmembrane region" description="Helical" evidence="1">
    <location>
        <begin position="12"/>
        <end position="36"/>
    </location>
</feature>
<dbReference type="EMBL" id="CP046401">
    <property type="protein sequence ID" value="QGY47646.1"/>
    <property type="molecule type" value="Genomic_DNA"/>
</dbReference>
<dbReference type="InterPro" id="IPR025517">
    <property type="entry name" value="DUF4405"/>
</dbReference>
<keyword evidence="1" id="KW-0472">Membrane</keyword>
<dbReference type="Pfam" id="PF14358">
    <property type="entry name" value="DUF4405"/>
    <property type="match status" value="1"/>
</dbReference>
<sequence length="243" mass="28089">MIYIKNKSKINLVIDGVMLILLALIIGGGLMIKYVLLPGFKRNVLYGSDAELYFWGLDRHQWGSIHLYLGFVFLFLLFLHVILHWKMIVGIFSQMIKGQISRKIISVCIGGVALFFALAPLLLRPEVMPLERKYNHRQNTENFIREMQPMLPTQPSAQAFQRTAEKSNEEQKRSHLIHDFSKLEIFGSMTLEEVSQKYSIPLNRLAGTLNIPLNKSGERIGRLKRRYGFEIIELKETITQLKE</sequence>
<name>A0A6I6JWY3_9BACT</name>
<accession>A0A6I6JWY3</accession>
<keyword evidence="4" id="KW-1185">Reference proteome</keyword>
<evidence type="ECO:0000313" key="3">
    <source>
        <dbReference type="EMBL" id="QGY47646.1"/>
    </source>
</evidence>
<dbReference type="Proteomes" id="UP000428260">
    <property type="component" value="Chromosome"/>
</dbReference>
<dbReference type="KEGG" id="mcos:GM418_29450"/>
<evidence type="ECO:0000313" key="4">
    <source>
        <dbReference type="Proteomes" id="UP000428260"/>
    </source>
</evidence>
<dbReference type="AlphaFoldDB" id="A0A6I6JWY3"/>
<feature type="transmembrane region" description="Helical" evidence="1">
    <location>
        <begin position="65"/>
        <end position="83"/>
    </location>
</feature>
<organism evidence="3 4">
    <name type="scientific">Maribellus comscasis</name>
    <dbReference type="NCBI Taxonomy" id="2681766"/>
    <lineage>
        <taxon>Bacteria</taxon>
        <taxon>Pseudomonadati</taxon>
        <taxon>Bacteroidota</taxon>
        <taxon>Bacteroidia</taxon>
        <taxon>Marinilabiliales</taxon>
        <taxon>Prolixibacteraceae</taxon>
        <taxon>Maribellus</taxon>
    </lineage>
</organism>
<keyword evidence="1" id="KW-1133">Transmembrane helix</keyword>
<dbReference type="RefSeq" id="WP_158871728.1">
    <property type="nucleotide sequence ID" value="NZ_CP046401.1"/>
</dbReference>
<feature type="domain" description="Flavinylation-associated cytochrome" evidence="2">
    <location>
        <begin position="13"/>
        <end position="85"/>
    </location>
</feature>
<gene>
    <name evidence="3" type="ORF">GM418_29450</name>
</gene>
<reference evidence="3 4" key="1">
    <citation type="submission" date="2019-11" db="EMBL/GenBank/DDBJ databases">
        <authorList>
            <person name="Zheng R.K."/>
            <person name="Sun C.M."/>
        </authorList>
    </citation>
    <scope>NUCLEOTIDE SEQUENCE [LARGE SCALE GENOMIC DNA]</scope>
    <source>
        <strain evidence="3 4">WC007</strain>
    </source>
</reference>
<keyword evidence="1" id="KW-0812">Transmembrane</keyword>
<proteinExistence type="predicted"/>
<protein>
    <submittedName>
        <fullName evidence="3">DUF4405 domain-containing protein</fullName>
    </submittedName>
</protein>
<evidence type="ECO:0000259" key="2">
    <source>
        <dbReference type="Pfam" id="PF14358"/>
    </source>
</evidence>
<evidence type="ECO:0000256" key="1">
    <source>
        <dbReference type="SAM" id="Phobius"/>
    </source>
</evidence>
<feature type="transmembrane region" description="Helical" evidence="1">
    <location>
        <begin position="104"/>
        <end position="123"/>
    </location>
</feature>